<sequence length="62" mass="7027">MKKEYRDAIISGVVIAIGGTIIISLIQGKVAWAYLFTCSIFYAIFKTYLIKRREARGIEIDV</sequence>
<gene>
    <name evidence="2" type="ORF">S03H2_45055</name>
</gene>
<dbReference type="EMBL" id="BARU01028208">
    <property type="protein sequence ID" value="GAH67971.1"/>
    <property type="molecule type" value="Genomic_DNA"/>
</dbReference>
<name>X1HCU2_9ZZZZ</name>
<dbReference type="AlphaFoldDB" id="X1HCU2"/>
<accession>X1HCU2</accession>
<keyword evidence="1" id="KW-0812">Transmembrane</keyword>
<evidence type="ECO:0000256" key="1">
    <source>
        <dbReference type="SAM" id="Phobius"/>
    </source>
</evidence>
<evidence type="ECO:0000313" key="2">
    <source>
        <dbReference type="EMBL" id="GAH67971.1"/>
    </source>
</evidence>
<proteinExistence type="predicted"/>
<feature type="transmembrane region" description="Helical" evidence="1">
    <location>
        <begin position="7"/>
        <end position="26"/>
    </location>
</feature>
<comment type="caution">
    <text evidence="2">The sequence shown here is derived from an EMBL/GenBank/DDBJ whole genome shotgun (WGS) entry which is preliminary data.</text>
</comment>
<keyword evidence="1" id="KW-1133">Transmembrane helix</keyword>
<reference evidence="2" key="1">
    <citation type="journal article" date="2014" name="Front. Microbiol.">
        <title>High frequency of phylogenetically diverse reductive dehalogenase-homologous genes in deep subseafloor sedimentary metagenomes.</title>
        <authorList>
            <person name="Kawai M."/>
            <person name="Futagami T."/>
            <person name="Toyoda A."/>
            <person name="Takaki Y."/>
            <person name="Nishi S."/>
            <person name="Hori S."/>
            <person name="Arai W."/>
            <person name="Tsubouchi T."/>
            <person name="Morono Y."/>
            <person name="Uchiyama I."/>
            <person name="Ito T."/>
            <person name="Fujiyama A."/>
            <person name="Inagaki F."/>
            <person name="Takami H."/>
        </authorList>
    </citation>
    <scope>NUCLEOTIDE SEQUENCE</scope>
    <source>
        <strain evidence="2">Expedition CK06-06</strain>
    </source>
</reference>
<organism evidence="2">
    <name type="scientific">marine sediment metagenome</name>
    <dbReference type="NCBI Taxonomy" id="412755"/>
    <lineage>
        <taxon>unclassified sequences</taxon>
        <taxon>metagenomes</taxon>
        <taxon>ecological metagenomes</taxon>
    </lineage>
</organism>
<protein>
    <submittedName>
        <fullName evidence="2">Uncharacterized protein</fullName>
    </submittedName>
</protein>
<feature type="transmembrane region" description="Helical" evidence="1">
    <location>
        <begin position="32"/>
        <end position="50"/>
    </location>
</feature>
<keyword evidence="1" id="KW-0472">Membrane</keyword>